<keyword evidence="3" id="KW-1185">Reference proteome</keyword>
<evidence type="ECO:0000313" key="3">
    <source>
        <dbReference type="Proteomes" id="UP000597853"/>
    </source>
</evidence>
<dbReference type="Proteomes" id="UP000597853">
    <property type="component" value="Unassembled WGS sequence"/>
</dbReference>
<sequence>MPWDAGIGALRAAGERRRYPLGPHRPPDRAYGGGACAAWSCGTGVTLQYIRGARGLGIDHLVRLAEVWDAGASVWSVAERKAYATDLGDDRAPIAVSAASNRSKADQDPTTRLPPATAASMSPTGWPTRPGGA</sequence>
<feature type="region of interest" description="Disordered" evidence="1">
    <location>
        <begin position="95"/>
        <end position="133"/>
    </location>
</feature>
<evidence type="ECO:0000256" key="1">
    <source>
        <dbReference type="SAM" id="MobiDB-lite"/>
    </source>
</evidence>
<protein>
    <submittedName>
        <fullName evidence="2">Uncharacterized protein</fullName>
    </submittedName>
</protein>
<dbReference type="EMBL" id="BMTX01000031">
    <property type="protein sequence ID" value="GGS74064.1"/>
    <property type="molecule type" value="Genomic_DNA"/>
</dbReference>
<proteinExistence type="predicted"/>
<accession>A0ABQ2TJZ1</accession>
<evidence type="ECO:0000313" key="2">
    <source>
        <dbReference type="EMBL" id="GGS74064.1"/>
    </source>
</evidence>
<organism evidence="2 3">
    <name type="scientific">Streptomyces pseudogriseolus</name>
    <name type="common">Streptomyces gancidicus</name>
    <name type="synonym">Streptomyces rubiginosus</name>
    <dbReference type="NCBI Taxonomy" id="36817"/>
    <lineage>
        <taxon>Bacteria</taxon>
        <taxon>Bacillati</taxon>
        <taxon>Actinomycetota</taxon>
        <taxon>Actinomycetes</taxon>
        <taxon>Kitasatosporales</taxon>
        <taxon>Streptomycetaceae</taxon>
        <taxon>Streptomyces</taxon>
        <taxon>Streptomyces pseudogriseolus group</taxon>
    </lineage>
</organism>
<gene>
    <name evidence="2" type="ORF">GCM10010285_61050</name>
</gene>
<name>A0ABQ2TJZ1_STREZ</name>
<comment type="caution">
    <text evidence="2">The sequence shown here is derived from an EMBL/GenBank/DDBJ whole genome shotgun (WGS) entry which is preliminary data.</text>
</comment>
<reference evidence="3" key="1">
    <citation type="journal article" date="2019" name="Int. J. Syst. Evol. Microbiol.">
        <title>The Global Catalogue of Microorganisms (GCM) 10K type strain sequencing project: providing services to taxonomists for standard genome sequencing and annotation.</title>
        <authorList>
            <consortium name="The Broad Institute Genomics Platform"/>
            <consortium name="The Broad Institute Genome Sequencing Center for Infectious Disease"/>
            <person name="Wu L."/>
            <person name="Ma J."/>
        </authorList>
    </citation>
    <scope>NUCLEOTIDE SEQUENCE [LARGE SCALE GENOMIC DNA]</scope>
    <source>
        <strain evidence="3">JCM 4416</strain>
    </source>
</reference>